<reference evidence="3 4" key="1">
    <citation type="submission" date="2017-02" db="EMBL/GenBank/DDBJ databases">
        <authorList>
            <person name="Peterson S.W."/>
        </authorList>
    </citation>
    <scope>NUCLEOTIDE SEQUENCE [LARGE SCALE GENOMIC DNA]</scope>
    <source>
        <strain evidence="3 4">DSM 25262</strain>
    </source>
</reference>
<accession>A0A1T5IS57</accession>
<sequence length="184" mass="21237">MKTKIFMMLLTLLAFTASAQVHVDFDKKVDFKNYKTFKFESGKVIRKLGVTDTDNTFMDANVKAAITQDLQSKGLTPSDTNPDLIVTYLAGAREKQEVQNYLSNQGAFYPYYRFYSLGGWWGPQWNNFWVTHYEEGTLIVDVLDAKTDQLVWRAYAVSPINNYNEAKFVQKEVSKSFRHFPPKS</sequence>
<keyword evidence="1" id="KW-0732">Signal</keyword>
<dbReference type="OrthoDB" id="118896at2"/>
<name>A0A1T5IS57_9BACT</name>
<evidence type="ECO:0000256" key="1">
    <source>
        <dbReference type="SAM" id="SignalP"/>
    </source>
</evidence>
<evidence type="ECO:0000259" key="2">
    <source>
        <dbReference type="Pfam" id="PF13590"/>
    </source>
</evidence>
<feature type="chain" id="PRO_5012956416" description="DUF4136 domain-containing protein" evidence="1">
    <location>
        <begin position="20"/>
        <end position="184"/>
    </location>
</feature>
<feature type="domain" description="DUF4136" evidence="2">
    <location>
        <begin position="21"/>
        <end position="182"/>
    </location>
</feature>
<organism evidence="3 4">
    <name type="scientific">Ohtaekwangia koreensis</name>
    <dbReference type="NCBI Taxonomy" id="688867"/>
    <lineage>
        <taxon>Bacteria</taxon>
        <taxon>Pseudomonadati</taxon>
        <taxon>Bacteroidota</taxon>
        <taxon>Cytophagia</taxon>
        <taxon>Cytophagales</taxon>
        <taxon>Fulvivirgaceae</taxon>
        <taxon>Ohtaekwangia</taxon>
    </lineage>
</organism>
<dbReference type="RefSeq" id="WP_079684974.1">
    <property type="nucleotide sequence ID" value="NZ_FUZU01000001.1"/>
</dbReference>
<gene>
    <name evidence="3" type="ORF">SAMN05660236_0336</name>
</gene>
<dbReference type="EMBL" id="FUZU01000001">
    <property type="protein sequence ID" value="SKC41945.1"/>
    <property type="molecule type" value="Genomic_DNA"/>
</dbReference>
<dbReference type="Proteomes" id="UP000190961">
    <property type="component" value="Unassembled WGS sequence"/>
</dbReference>
<dbReference type="AlphaFoldDB" id="A0A1T5IS57"/>
<evidence type="ECO:0000313" key="3">
    <source>
        <dbReference type="EMBL" id="SKC41945.1"/>
    </source>
</evidence>
<dbReference type="Gene3D" id="3.30.160.670">
    <property type="match status" value="1"/>
</dbReference>
<dbReference type="Pfam" id="PF13590">
    <property type="entry name" value="DUF4136"/>
    <property type="match status" value="1"/>
</dbReference>
<keyword evidence="4" id="KW-1185">Reference proteome</keyword>
<protein>
    <recommendedName>
        <fullName evidence="2">DUF4136 domain-containing protein</fullName>
    </recommendedName>
</protein>
<dbReference type="InterPro" id="IPR025411">
    <property type="entry name" value="DUF4136"/>
</dbReference>
<dbReference type="STRING" id="688867.SAMN05660236_0336"/>
<feature type="signal peptide" evidence="1">
    <location>
        <begin position="1"/>
        <end position="19"/>
    </location>
</feature>
<proteinExistence type="predicted"/>
<evidence type="ECO:0000313" key="4">
    <source>
        <dbReference type="Proteomes" id="UP000190961"/>
    </source>
</evidence>